<dbReference type="Proteomes" id="UP001249851">
    <property type="component" value="Unassembled WGS sequence"/>
</dbReference>
<proteinExistence type="predicted"/>
<comment type="caution">
    <text evidence="2">The sequence shown here is derived from an EMBL/GenBank/DDBJ whole genome shotgun (WGS) entry which is preliminary data.</text>
</comment>
<accession>A0AAD9UZ97</accession>
<feature type="compositionally biased region" description="Basic residues" evidence="1">
    <location>
        <begin position="1"/>
        <end position="26"/>
    </location>
</feature>
<evidence type="ECO:0000313" key="2">
    <source>
        <dbReference type="EMBL" id="KAK2555212.1"/>
    </source>
</evidence>
<evidence type="ECO:0000313" key="3">
    <source>
        <dbReference type="Proteomes" id="UP001249851"/>
    </source>
</evidence>
<feature type="region of interest" description="Disordered" evidence="1">
    <location>
        <begin position="1"/>
        <end position="31"/>
    </location>
</feature>
<dbReference type="AlphaFoldDB" id="A0AAD9UZ97"/>
<dbReference type="EMBL" id="JARQWQ010000064">
    <property type="protein sequence ID" value="KAK2555212.1"/>
    <property type="molecule type" value="Genomic_DNA"/>
</dbReference>
<protein>
    <submittedName>
        <fullName evidence="2">Uncharacterized protein</fullName>
    </submittedName>
</protein>
<reference evidence="2" key="1">
    <citation type="journal article" date="2023" name="G3 (Bethesda)">
        <title>Whole genome assembly and annotation of the endangered Caribbean coral Acropora cervicornis.</title>
        <authorList>
            <person name="Selwyn J.D."/>
            <person name="Vollmer S.V."/>
        </authorList>
    </citation>
    <scope>NUCLEOTIDE SEQUENCE</scope>
    <source>
        <strain evidence="2">K2</strain>
    </source>
</reference>
<sequence length="105" mass="12747">MGKHNKDKRKEYLKKRKRKLKDKRTKMQYTKESDCTEEDQKKQEEAVETAEKSSSVCITKDYEDLKDFLVCCTQQGQNYRTYTQRRFKNYVLQVIYLPCKDVKRC</sequence>
<reference evidence="2" key="2">
    <citation type="journal article" date="2023" name="Science">
        <title>Genomic signatures of disease resistance in endangered staghorn corals.</title>
        <authorList>
            <person name="Vollmer S.V."/>
            <person name="Selwyn J.D."/>
            <person name="Despard B.A."/>
            <person name="Roesel C.L."/>
        </authorList>
    </citation>
    <scope>NUCLEOTIDE SEQUENCE</scope>
    <source>
        <strain evidence="2">K2</strain>
    </source>
</reference>
<gene>
    <name evidence="2" type="ORF">P5673_023191</name>
</gene>
<keyword evidence="3" id="KW-1185">Reference proteome</keyword>
<name>A0AAD9UZ97_ACRCE</name>
<organism evidence="2 3">
    <name type="scientific">Acropora cervicornis</name>
    <name type="common">Staghorn coral</name>
    <dbReference type="NCBI Taxonomy" id="6130"/>
    <lineage>
        <taxon>Eukaryota</taxon>
        <taxon>Metazoa</taxon>
        <taxon>Cnidaria</taxon>
        <taxon>Anthozoa</taxon>
        <taxon>Hexacorallia</taxon>
        <taxon>Scleractinia</taxon>
        <taxon>Astrocoeniina</taxon>
        <taxon>Acroporidae</taxon>
        <taxon>Acropora</taxon>
    </lineage>
</organism>
<evidence type="ECO:0000256" key="1">
    <source>
        <dbReference type="SAM" id="MobiDB-lite"/>
    </source>
</evidence>